<reference evidence="3" key="1">
    <citation type="submission" date="2020-10" db="EMBL/GenBank/DDBJ databases">
        <authorList>
            <person name="Castelo-Branco R."/>
            <person name="Eusebio N."/>
            <person name="Adriana R."/>
            <person name="Vieira A."/>
            <person name="Brugerolle De Fraissinette N."/>
            <person name="Rezende De Castro R."/>
            <person name="Schneider M.P."/>
            <person name="Vasconcelos V."/>
            <person name="Leao P.N."/>
        </authorList>
    </citation>
    <scope>NUCLEOTIDE SEQUENCE</scope>
    <source>
        <strain evidence="3">LEGE 06105</strain>
    </source>
</reference>
<dbReference type="Proteomes" id="UP000620559">
    <property type="component" value="Unassembled WGS sequence"/>
</dbReference>
<sequence>MAGIPPQLLNKLRQALLLCEQFESDRKLRPIFTYEPLRPWRFSLPQADSLTSRVDNLIGFLVPNPPPNALVAPIAAGEKVITSKRSSLVKFLQSNYGDAVAVEMEGKGLLQAAHANEPVLALIVRGISDLISSKSKTDKVGWQEIAAHNSSAFAFEILAKIDVVHNPIQKNKNEKSRLLGEISKLQEQDSTLQEQENRYQNDIKRLNAEIKEQENESASLEKQIISVAPQQTLTASNWLGKRKEIAKEAVKRVFDDKSSGLKEMIIETELPPDKIFEGFCNEIEIYLEKIYYYILSDDKNLLEQPGSPIYLHLNAYEKALEAAGMIAYEEIGEDGKQIKDSLQILISNLS</sequence>
<dbReference type="EMBL" id="JADEWL010000020">
    <property type="protein sequence ID" value="MBE9212837.1"/>
    <property type="molecule type" value="Genomic_DNA"/>
</dbReference>
<dbReference type="GO" id="GO:0008930">
    <property type="term" value="F:methylthioadenosine nucleosidase activity"/>
    <property type="evidence" value="ECO:0007669"/>
    <property type="project" value="TreeGrafter"/>
</dbReference>
<feature type="coiled-coil region" evidence="1">
    <location>
        <begin position="168"/>
        <end position="223"/>
    </location>
</feature>
<feature type="domain" description="Bacterial Death-like" evidence="2">
    <location>
        <begin position="2"/>
        <end position="62"/>
    </location>
</feature>
<dbReference type="GO" id="GO:0005829">
    <property type="term" value="C:cytosol"/>
    <property type="evidence" value="ECO:0007669"/>
    <property type="project" value="TreeGrafter"/>
</dbReference>
<dbReference type="GO" id="GO:0008782">
    <property type="term" value="F:adenosylhomocysteine nucleosidase activity"/>
    <property type="evidence" value="ECO:0007669"/>
    <property type="project" value="TreeGrafter"/>
</dbReference>
<dbReference type="AlphaFoldDB" id="A0A8J7F146"/>
<evidence type="ECO:0000259" key="2">
    <source>
        <dbReference type="Pfam" id="PF20689"/>
    </source>
</evidence>
<gene>
    <name evidence="3" type="ORF">IQ247_09050</name>
</gene>
<dbReference type="Pfam" id="PF20689">
    <property type="entry name" value="bDLD1"/>
    <property type="match status" value="1"/>
</dbReference>
<dbReference type="InterPro" id="IPR035994">
    <property type="entry name" value="Nucleoside_phosphorylase_sf"/>
</dbReference>
<evidence type="ECO:0000313" key="3">
    <source>
        <dbReference type="EMBL" id="MBE9212837.1"/>
    </source>
</evidence>
<dbReference type="SUPFAM" id="SSF53167">
    <property type="entry name" value="Purine and uridine phosphorylases"/>
    <property type="match status" value="1"/>
</dbReference>
<dbReference type="InterPro" id="IPR048917">
    <property type="entry name" value="bDLD1"/>
</dbReference>
<dbReference type="PANTHER" id="PTHR46832:SF1">
    <property type="entry name" value="5'-METHYLTHIOADENOSINE_S-ADENOSYLHOMOCYSTEINE NUCLEOSIDASE"/>
    <property type="match status" value="1"/>
</dbReference>
<accession>A0A8J7F146</accession>
<dbReference type="GO" id="GO:0019284">
    <property type="term" value="P:L-methionine salvage from S-adenosylmethionine"/>
    <property type="evidence" value="ECO:0007669"/>
    <property type="project" value="TreeGrafter"/>
</dbReference>
<name>A0A8J7F146_9CYAN</name>
<dbReference type="Gene3D" id="3.40.50.1580">
    <property type="entry name" value="Nucleoside phosphorylase domain"/>
    <property type="match status" value="1"/>
</dbReference>
<proteinExistence type="predicted"/>
<organism evidence="3 4">
    <name type="scientific">Plectonema cf. radiosum LEGE 06105</name>
    <dbReference type="NCBI Taxonomy" id="945769"/>
    <lineage>
        <taxon>Bacteria</taxon>
        <taxon>Bacillati</taxon>
        <taxon>Cyanobacteriota</taxon>
        <taxon>Cyanophyceae</taxon>
        <taxon>Oscillatoriophycideae</taxon>
        <taxon>Oscillatoriales</taxon>
        <taxon>Microcoleaceae</taxon>
        <taxon>Plectonema</taxon>
    </lineage>
</organism>
<protein>
    <recommendedName>
        <fullName evidence="2">Bacterial Death-like domain-containing protein</fullName>
    </recommendedName>
</protein>
<dbReference type="GO" id="GO:0009116">
    <property type="term" value="P:nucleoside metabolic process"/>
    <property type="evidence" value="ECO:0007669"/>
    <property type="project" value="InterPro"/>
</dbReference>
<keyword evidence="4" id="KW-1185">Reference proteome</keyword>
<evidence type="ECO:0000313" key="4">
    <source>
        <dbReference type="Proteomes" id="UP000620559"/>
    </source>
</evidence>
<comment type="caution">
    <text evidence="3">The sequence shown here is derived from an EMBL/GenBank/DDBJ whole genome shotgun (WGS) entry which is preliminary data.</text>
</comment>
<evidence type="ECO:0000256" key="1">
    <source>
        <dbReference type="SAM" id="Coils"/>
    </source>
</evidence>
<keyword evidence="1" id="KW-0175">Coiled coil</keyword>
<dbReference type="PANTHER" id="PTHR46832">
    <property type="entry name" value="5'-METHYLTHIOADENOSINE/S-ADENOSYLHOMOCYSTEINE NUCLEOSIDASE"/>
    <property type="match status" value="1"/>
</dbReference>
<dbReference type="RefSeq" id="WP_193919145.1">
    <property type="nucleotide sequence ID" value="NZ_JADEWL010000020.1"/>
</dbReference>